<gene>
    <name evidence="1" type="ORF">AB4M04_26110</name>
</gene>
<sequence length="50" mass="5641">ANQLAISSRLNIWDRVVPSAMFLGHSERAWNETLGSLWQRLKGSDEVSVD</sequence>
<proteinExistence type="predicted"/>
<keyword evidence="2" id="KW-1185">Reference proteome</keyword>
<reference evidence="1 2" key="1">
    <citation type="submission" date="2024-07" db="EMBL/GenBank/DDBJ databases">
        <title>Genomes of novel Serratia strains from suburban soil.</title>
        <authorList>
            <person name="Markert E.X."/>
            <person name="Severe K."/>
            <person name="Severe L."/>
            <person name="Twing K.I."/>
            <person name="Ward L.M."/>
        </authorList>
    </citation>
    <scope>NUCLEOTIDE SEQUENCE [LARGE SCALE GENOMIC DNA]</scope>
    <source>
        <strain evidence="1 2">3C-UT</strain>
    </source>
</reference>
<dbReference type="Proteomes" id="UP001558101">
    <property type="component" value="Unassembled WGS sequence"/>
</dbReference>
<comment type="caution">
    <text evidence="1">The sequence shown here is derived from an EMBL/GenBank/DDBJ whole genome shotgun (WGS) entry which is preliminary data.</text>
</comment>
<accession>A0ABV3UPP3</accession>
<evidence type="ECO:0000313" key="1">
    <source>
        <dbReference type="EMBL" id="MEX3175524.1"/>
    </source>
</evidence>
<evidence type="ECO:0000313" key="2">
    <source>
        <dbReference type="Proteomes" id="UP001558101"/>
    </source>
</evidence>
<feature type="non-terminal residue" evidence="1">
    <location>
        <position position="1"/>
    </location>
</feature>
<organism evidence="1 2">
    <name type="scientific">Serratia quinivorans</name>
    <dbReference type="NCBI Taxonomy" id="137545"/>
    <lineage>
        <taxon>Bacteria</taxon>
        <taxon>Pseudomonadati</taxon>
        <taxon>Pseudomonadota</taxon>
        <taxon>Gammaproteobacteria</taxon>
        <taxon>Enterobacterales</taxon>
        <taxon>Yersiniaceae</taxon>
        <taxon>Serratia</taxon>
    </lineage>
</organism>
<dbReference type="EMBL" id="JBFQXQ010000124">
    <property type="protein sequence ID" value="MEX3175524.1"/>
    <property type="molecule type" value="Genomic_DNA"/>
</dbReference>
<name>A0ABV3UPP3_9GAMM</name>
<protein>
    <submittedName>
        <fullName evidence="1">Envelope biogenesis factor ElyC</fullName>
    </submittedName>
</protein>